<protein>
    <submittedName>
        <fullName evidence="2">Rh96</fullName>
    </submittedName>
</protein>
<evidence type="ECO:0000313" key="2">
    <source>
        <dbReference type="EMBL" id="AAP50622.1"/>
    </source>
</evidence>
<feature type="region of interest" description="Disordered" evidence="1">
    <location>
        <begin position="1"/>
        <end position="42"/>
    </location>
</feature>
<name>Q7TFN8_RHCM6</name>
<accession>Q7TFN8</accession>
<reference evidence="2 3" key="1">
    <citation type="journal article" date="2003" name="J. Virol.">
        <title>Complete sequence and genomic analysis of rhesus cytomegalovirus.</title>
        <authorList>
            <person name="Hansen S.G."/>
            <person name="Strelow L.I."/>
            <person name="Franchi D.C."/>
            <person name="Anders D.G."/>
            <person name="Wong S.W."/>
        </authorList>
    </citation>
    <scope>NUCLEOTIDE SEQUENCE [LARGE SCALE GENOMIC DNA]</scope>
    <source>
        <strain evidence="2">68-1</strain>
    </source>
</reference>
<proteinExistence type="predicted"/>
<evidence type="ECO:0000256" key="1">
    <source>
        <dbReference type="SAM" id="MobiDB-lite"/>
    </source>
</evidence>
<dbReference type="GeneID" id="2952800"/>
<dbReference type="KEGG" id="vg:2952800"/>
<evidence type="ECO:0000313" key="3">
    <source>
        <dbReference type="Proteomes" id="UP000161430"/>
    </source>
</evidence>
<dbReference type="RefSeq" id="YP_068189.1">
    <property type="nucleotide sequence ID" value="NC_006150.1"/>
</dbReference>
<dbReference type="Proteomes" id="UP000161430">
    <property type="component" value="Segment"/>
</dbReference>
<dbReference type="EMBL" id="AY186194">
    <property type="protein sequence ID" value="AAP50622.1"/>
    <property type="molecule type" value="Genomic_DNA"/>
</dbReference>
<organismHost>
    <name type="scientific">Macaca mulatta</name>
    <name type="common">Rhesus macaque</name>
    <dbReference type="NCBI Taxonomy" id="9544"/>
</organismHost>
<organism evidence="2 3">
    <name type="scientific">Rhesus cytomegalovirus (strain 68-1)</name>
    <name type="common">RhCMV</name>
    <dbReference type="NCBI Taxonomy" id="47929"/>
    <lineage>
        <taxon>Viruses</taxon>
        <taxon>Duplodnaviria</taxon>
        <taxon>Heunggongvirae</taxon>
        <taxon>Peploviricota</taxon>
        <taxon>Herviviricetes</taxon>
        <taxon>Herpesvirales</taxon>
        <taxon>Orthoherpesviridae</taxon>
        <taxon>Betaherpesvirinae</taxon>
        <taxon>Cytomegalovirus</taxon>
        <taxon>Cytomegalovirus macacinebeta3</taxon>
    </lineage>
</organism>
<keyword evidence="3" id="KW-1185">Reference proteome</keyword>
<sequence>MGRRSAGATPSPRHTLPCSPGRGDGTASCMRRPLPLDNPTPPRAGSCGMGLLGRAPPPFWAALWGRSHARSPGSGRAALAGGGACARLGGTEAWLRPGNRAPAPQLGLATPPPASCAVPGLAGYAPCGARTAALGLPRFRLHVVRAALALRRRVGSRLAPTSPGRSAGSGQAAALHDLDAAENPPVPGCRLQRSPKRLRFAAARDEEATSAIATAVSAATASAAAAPATTIAVVLSAATATTVDVGRRFGFRPWWRPMSPSHSRRPGGDLDAGRGSRLDVGLDFKSRFGCHIFCIV</sequence>